<gene>
    <name evidence="2" type="ORF">LTR78_004462</name>
</gene>
<organism evidence="2 3">
    <name type="scientific">Recurvomyces mirabilis</name>
    <dbReference type="NCBI Taxonomy" id="574656"/>
    <lineage>
        <taxon>Eukaryota</taxon>
        <taxon>Fungi</taxon>
        <taxon>Dikarya</taxon>
        <taxon>Ascomycota</taxon>
        <taxon>Pezizomycotina</taxon>
        <taxon>Dothideomycetes</taxon>
        <taxon>Dothideomycetidae</taxon>
        <taxon>Mycosphaerellales</taxon>
        <taxon>Teratosphaeriaceae</taxon>
        <taxon>Recurvomyces</taxon>
    </lineage>
</organism>
<evidence type="ECO:0000256" key="1">
    <source>
        <dbReference type="SAM" id="MobiDB-lite"/>
    </source>
</evidence>
<evidence type="ECO:0000313" key="2">
    <source>
        <dbReference type="EMBL" id="KAK3675821.1"/>
    </source>
</evidence>
<protein>
    <submittedName>
        <fullName evidence="2">Uncharacterized protein</fullName>
    </submittedName>
</protein>
<dbReference type="Proteomes" id="UP001274830">
    <property type="component" value="Unassembled WGS sequence"/>
</dbReference>
<feature type="compositionally biased region" description="Basic and acidic residues" evidence="1">
    <location>
        <begin position="412"/>
        <end position="439"/>
    </location>
</feature>
<dbReference type="AlphaFoldDB" id="A0AAE1C2P6"/>
<sequence>MATFRGNNPRSWKDIADDLSSLNAALPGLVAASLLNNAAHRTCLVRITRLGEHTAALLEKWGSQTGGSSYVTRLDPRGWDAFETAEKNIASMREQVVFISTLVQNDRLNAIEDKLDTLLGRDTMLLELDARLRLLQASLDRGGGREALNLSTESLISPTRHRPLLRRRRSSEDLARSISPLISEAESEPVISTFDKLKGATTVSKLKRSHATPSWEYQTRDLPIRRASSRSSSGSALAGNTRLLSTVEDTIQRLILPELNAIKSEKKGSESEYKADVEFKANILRSDVPTLAIAVQDARASVNAVSSRYLDLHDLTGDDVEVLKPRPQPGRYGELMQTDRVIELQWAPVGSAKWMKTEFCVIDENTDYDIMLGRGFMDLRGMFDDTDVGVYAAFKLPGRSRAQRDQSTIQTERSRQRNERLDDELREKDRRERSRERLSRKVAARLAQTGSEPVSSLSGTIGQLTPSTPATMESTGQATPVSADPGPNELQSMPDAIVGPASNAGRSDDLPELATLQQQFRQRRAMRLL</sequence>
<name>A0AAE1C2P6_9PEZI</name>
<accession>A0AAE1C2P6</accession>
<comment type="caution">
    <text evidence="2">The sequence shown here is derived from an EMBL/GenBank/DDBJ whole genome shotgun (WGS) entry which is preliminary data.</text>
</comment>
<feature type="region of interest" description="Disordered" evidence="1">
    <location>
        <begin position="399"/>
        <end position="511"/>
    </location>
</feature>
<reference evidence="2" key="1">
    <citation type="submission" date="2023-07" db="EMBL/GenBank/DDBJ databases">
        <title>Black Yeasts Isolated from many extreme environments.</title>
        <authorList>
            <person name="Coleine C."/>
            <person name="Stajich J.E."/>
            <person name="Selbmann L."/>
        </authorList>
    </citation>
    <scope>NUCLEOTIDE SEQUENCE</scope>
    <source>
        <strain evidence="2">CCFEE 5485</strain>
    </source>
</reference>
<proteinExistence type="predicted"/>
<evidence type="ECO:0000313" key="3">
    <source>
        <dbReference type="Proteomes" id="UP001274830"/>
    </source>
</evidence>
<keyword evidence="3" id="KW-1185">Reference proteome</keyword>
<feature type="compositionally biased region" description="Polar residues" evidence="1">
    <location>
        <begin position="448"/>
        <end position="480"/>
    </location>
</feature>
<dbReference type="EMBL" id="JAUTXT010000013">
    <property type="protein sequence ID" value="KAK3675821.1"/>
    <property type="molecule type" value="Genomic_DNA"/>
</dbReference>